<dbReference type="Gene3D" id="2.60.120.590">
    <property type="entry name" value="Alpha-ketoglutarate-dependent dioxygenase AlkB-like"/>
    <property type="match status" value="1"/>
</dbReference>
<feature type="region of interest" description="Disordered" evidence="1">
    <location>
        <begin position="1"/>
        <end position="41"/>
    </location>
</feature>
<feature type="region of interest" description="Disordered" evidence="1">
    <location>
        <begin position="332"/>
        <end position="353"/>
    </location>
</feature>
<evidence type="ECO:0000313" key="3">
    <source>
        <dbReference type="EMBL" id="OAQ35536.1"/>
    </source>
</evidence>
<accession>A0A197KFT3</accession>
<name>A0A197KFT3_9FUNG</name>
<dbReference type="PANTHER" id="PTHR21052">
    <property type="entry name" value="SPERMATOGENESIS ASSOCIATED 11-RELATED"/>
    <property type="match status" value="1"/>
</dbReference>
<dbReference type="GO" id="GO:0005759">
    <property type="term" value="C:mitochondrial matrix"/>
    <property type="evidence" value="ECO:0007669"/>
    <property type="project" value="TreeGrafter"/>
</dbReference>
<protein>
    <recommendedName>
        <fullName evidence="2">Fe2OG dioxygenase domain-containing protein</fullName>
    </recommendedName>
</protein>
<dbReference type="PANTHER" id="PTHR21052:SF0">
    <property type="entry name" value="ALPHA-KETOGLUTARATE-DEPENDENT DIOXYGENASE ALKB HOMOLOG 7, MITOCHONDRIAL"/>
    <property type="match status" value="1"/>
</dbReference>
<feature type="domain" description="Fe2OG dioxygenase" evidence="2">
    <location>
        <begin position="204"/>
        <end position="330"/>
    </location>
</feature>
<dbReference type="GO" id="GO:0006631">
    <property type="term" value="P:fatty acid metabolic process"/>
    <property type="evidence" value="ECO:0007669"/>
    <property type="project" value="TreeGrafter"/>
</dbReference>
<dbReference type="EMBL" id="KV442014">
    <property type="protein sequence ID" value="OAQ35536.1"/>
    <property type="molecule type" value="Genomic_DNA"/>
</dbReference>
<feature type="region of interest" description="Disordered" evidence="1">
    <location>
        <begin position="252"/>
        <end position="276"/>
    </location>
</feature>
<dbReference type="InterPro" id="IPR032870">
    <property type="entry name" value="ALKBH7-like"/>
</dbReference>
<organism evidence="3 4">
    <name type="scientific">Linnemannia elongata AG-77</name>
    <dbReference type="NCBI Taxonomy" id="1314771"/>
    <lineage>
        <taxon>Eukaryota</taxon>
        <taxon>Fungi</taxon>
        <taxon>Fungi incertae sedis</taxon>
        <taxon>Mucoromycota</taxon>
        <taxon>Mortierellomycotina</taxon>
        <taxon>Mortierellomycetes</taxon>
        <taxon>Mortierellales</taxon>
        <taxon>Mortierellaceae</taxon>
        <taxon>Linnemannia</taxon>
    </lineage>
</organism>
<dbReference type="InterPro" id="IPR037151">
    <property type="entry name" value="AlkB-like_sf"/>
</dbReference>
<reference evidence="3 4" key="1">
    <citation type="submission" date="2016-05" db="EMBL/GenBank/DDBJ databases">
        <title>Genome sequencing reveals origins of a unique bacterial endosymbiosis in the earliest lineages of terrestrial Fungi.</title>
        <authorList>
            <consortium name="DOE Joint Genome Institute"/>
            <person name="Uehling J."/>
            <person name="Gryganskyi A."/>
            <person name="Hameed K."/>
            <person name="Tschaplinski T."/>
            <person name="Misztal P."/>
            <person name="Wu S."/>
            <person name="Desiro A."/>
            <person name="Vande Pol N."/>
            <person name="Du Z.-Y."/>
            <person name="Zienkiewicz A."/>
            <person name="Zienkiewicz K."/>
            <person name="Morin E."/>
            <person name="Tisserant E."/>
            <person name="Splivallo R."/>
            <person name="Hainaut M."/>
            <person name="Henrissat B."/>
            <person name="Ohm R."/>
            <person name="Kuo A."/>
            <person name="Yan J."/>
            <person name="Lipzen A."/>
            <person name="Nolan M."/>
            <person name="Labutti K."/>
            <person name="Barry K."/>
            <person name="Goldstein A."/>
            <person name="Labbe J."/>
            <person name="Schadt C."/>
            <person name="Tuskan G."/>
            <person name="Grigoriev I."/>
            <person name="Martin F."/>
            <person name="Vilgalys R."/>
            <person name="Bonito G."/>
        </authorList>
    </citation>
    <scope>NUCLEOTIDE SEQUENCE [LARGE SCALE GENOMIC DNA]</scope>
    <source>
        <strain evidence="3 4">AG-77</strain>
    </source>
</reference>
<gene>
    <name evidence="3" type="ORF">K457DRAFT_104498</name>
</gene>
<dbReference type="PROSITE" id="PS51471">
    <property type="entry name" value="FE2OG_OXY"/>
    <property type="match status" value="1"/>
</dbReference>
<dbReference type="OrthoDB" id="412814at2759"/>
<evidence type="ECO:0000313" key="4">
    <source>
        <dbReference type="Proteomes" id="UP000078512"/>
    </source>
</evidence>
<feature type="compositionally biased region" description="Gly residues" evidence="1">
    <location>
        <begin position="337"/>
        <end position="346"/>
    </location>
</feature>
<evidence type="ECO:0000259" key="2">
    <source>
        <dbReference type="PROSITE" id="PS51471"/>
    </source>
</evidence>
<dbReference type="SUPFAM" id="SSF51197">
    <property type="entry name" value="Clavaminate synthase-like"/>
    <property type="match status" value="1"/>
</dbReference>
<sequence>MNDLEQELFGSTDSDSDSEFGMNTHQAVDSMDLDDDSDAFDPIFQSIMNSHEEEQEQQQAHHHHDYLSLQQQSSITPNTIITNALIPASTTPINNSPSHPNHLPHEQVEGLCLHTNVLSDKDQARLMTQITEKNFFKAGQQNQAMCFGQRDLEWLNWLIHGRLLSDSEDGQGAEGGGGGVRAREGNSVLSEPYCSSSWTTRLPLFDQSIMNLYYPGNGIKPHVDLARFEDGIIIISLLSAINMDFYKALSPMSPNDPPEGTNPPIPPPLPSKEREPDFTVRLEPGSILTIQGKARYEWEHGIQETMEDAVEGGETIKRKIRVSITLRKMRGSAWEVGGPGDGGDGTVNGVADR</sequence>
<dbReference type="Proteomes" id="UP000078512">
    <property type="component" value="Unassembled WGS sequence"/>
</dbReference>
<feature type="compositionally biased region" description="Pro residues" evidence="1">
    <location>
        <begin position="254"/>
        <end position="270"/>
    </location>
</feature>
<dbReference type="InterPro" id="IPR027450">
    <property type="entry name" value="AlkB-like"/>
</dbReference>
<keyword evidence="4" id="KW-1185">Reference proteome</keyword>
<dbReference type="GO" id="GO:0006974">
    <property type="term" value="P:DNA damage response"/>
    <property type="evidence" value="ECO:0007669"/>
    <property type="project" value="InterPro"/>
</dbReference>
<dbReference type="Pfam" id="PF13532">
    <property type="entry name" value="2OG-FeII_Oxy_2"/>
    <property type="match status" value="1"/>
</dbReference>
<dbReference type="AlphaFoldDB" id="A0A197KFT3"/>
<proteinExistence type="predicted"/>
<dbReference type="InterPro" id="IPR005123">
    <property type="entry name" value="Oxoglu/Fe-dep_dioxygenase_dom"/>
</dbReference>
<evidence type="ECO:0000256" key="1">
    <source>
        <dbReference type="SAM" id="MobiDB-lite"/>
    </source>
</evidence>